<name>A0ABU5TK84_9CYAN</name>
<evidence type="ECO:0000313" key="2">
    <source>
        <dbReference type="EMBL" id="MEA5478679.1"/>
    </source>
</evidence>
<dbReference type="Proteomes" id="UP001301388">
    <property type="component" value="Unassembled WGS sequence"/>
</dbReference>
<organism evidence="2 3">
    <name type="scientific">Pseudanabaena galeata UHCC 0370</name>
    <dbReference type="NCBI Taxonomy" id="3110310"/>
    <lineage>
        <taxon>Bacteria</taxon>
        <taxon>Bacillati</taxon>
        <taxon>Cyanobacteriota</taxon>
        <taxon>Cyanophyceae</taxon>
        <taxon>Pseudanabaenales</taxon>
        <taxon>Pseudanabaenaceae</taxon>
        <taxon>Pseudanabaena</taxon>
    </lineage>
</organism>
<accession>A0ABU5TK84</accession>
<gene>
    <name evidence="2" type="ORF">VB774_13710</name>
</gene>
<keyword evidence="1" id="KW-0175">Coiled coil</keyword>
<feature type="coiled-coil region" evidence="1">
    <location>
        <begin position="96"/>
        <end position="151"/>
    </location>
</feature>
<sequence length="327" mass="37693">MMRYNPITQSVQDLQQQVPIVSDKILVDLVNGIQVNDDLIRFRQNRGFIGRLFDGITGSDRDRQILIDSNLNVGMKSLHQWVLALADNLRISNVALEITQTKLLETRNALRNHRQEIDILKQITEHLQIQLNDHEQRIHNLEQRVYRIETIQKIDAIIAAWKSGRTYQGFHWAVQIAFVIREIVDFALFDYERMTGDRQLSPQIIDQLITASNQIPDNCFSLVTLLNLAHQETASDRLELAQALLEVRSLSPARLAEIPYLFTLGTTLELAALPEEARPKDPAKIAFELCRRDYDLIFPATDKNEFIERIVQETAGDRLMFRNSLGR</sequence>
<comment type="caution">
    <text evidence="2">The sequence shown here is derived from an EMBL/GenBank/DDBJ whole genome shotgun (WGS) entry which is preliminary data.</text>
</comment>
<evidence type="ECO:0000313" key="3">
    <source>
        <dbReference type="Proteomes" id="UP001301388"/>
    </source>
</evidence>
<dbReference type="RefSeq" id="WP_323262110.1">
    <property type="nucleotide sequence ID" value="NZ_JAYGIE010000077.1"/>
</dbReference>
<reference evidence="2 3" key="1">
    <citation type="submission" date="2023-12" db="EMBL/GenBank/DDBJ databases">
        <title>Baltic Sea Cyanobacteria.</title>
        <authorList>
            <person name="Delbaje E."/>
            <person name="Fewer D.P."/>
            <person name="Shishido T.K."/>
        </authorList>
    </citation>
    <scope>NUCLEOTIDE SEQUENCE [LARGE SCALE GENOMIC DNA]</scope>
    <source>
        <strain evidence="2 3">UHCC 0370</strain>
    </source>
</reference>
<dbReference type="EMBL" id="JAYGIE010000077">
    <property type="protein sequence ID" value="MEA5478679.1"/>
    <property type="molecule type" value="Genomic_DNA"/>
</dbReference>
<keyword evidence="3" id="KW-1185">Reference proteome</keyword>
<dbReference type="InterPro" id="IPR025599">
    <property type="entry name" value="YjcZ"/>
</dbReference>
<dbReference type="Pfam" id="PF13990">
    <property type="entry name" value="YjcZ"/>
    <property type="match status" value="1"/>
</dbReference>
<proteinExistence type="predicted"/>
<evidence type="ECO:0000256" key="1">
    <source>
        <dbReference type="SAM" id="Coils"/>
    </source>
</evidence>
<protein>
    <submittedName>
        <fullName evidence="2">Diguanylate cyclase regulator RdcB family protein</fullName>
    </submittedName>
</protein>